<dbReference type="InterPro" id="IPR018490">
    <property type="entry name" value="cNMP-bd_dom_sf"/>
</dbReference>
<keyword evidence="2" id="KW-0238">DNA-binding</keyword>
<organism evidence="5 6">
    <name type="scientific">Clostridium paridis</name>
    <dbReference type="NCBI Taxonomy" id="2803863"/>
    <lineage>
        <taxon>Bacteria</taxon>
        <taxon>Bacillati</taxon>
        <taxon>Bacillota</taxon>
        <taxon>Clostridia</taxon>
        <taxon>Eubacteriales</taxon>
        <taxon>Clostridiaceae</taxon>
        <taxon>Clostridium</taxon>
    </lineage>
</organism>
<comment type="caution">
    <text evidence="5">The sequence shown here is derived from an EMBL/GenBank/DDBJ whole genome shotgun (WGS) entry which is preliminary data.</text>
</comment>
<name>A0A937FGQ3_9CLOT</name>
<sequence>MIKIEDHKKLDKLIHKYKINKIFSKDMRRYMELILFTKGEYICREGEEFTSIYLFISGKAKVFTTLSNGKSLLLSFCEDFAVLGDLELFNSIGASTNVQIISDTYCIRIPLNKAKEDLLNDVNFLRFACESLSEKLHVSSKKSSVNLLYPLENRLARYIFETKETANINGEDILKFQENLTEIAELLGTSYRHLHRTLNILCNKGVIKKKNTYYEVIDGELLESLSSDVYK</sequence>
<dbReference type="EMBL" id="JAESWA010000019">
    <property type="protein sequence ID" value="MBL4931246.1"/>
    <property type="molecule type" value="Genomic_DNA"/>
</dbReference>
<evidence type="ECO:0000256" key="1">
    <source>
        <dbReference type="ARBA" id="ARBA00023015"/>
    </source>
</evidence>
<dbReference type="Pfam" id="PF13545">
    <property type="entry name" value="HTH_Crp_2"/>
    <property type="match status" value="1"/>
</dbReference>
<reference evidence="5" key="1">
    <citation type="submission" date="2021-01" db="EMBL/GenBank/DDBJ databases">
        <title>Genome public.</title>
        <authorList>
            <person name="Liu C."/>
            <person name="Sun Q."/>
        </authorList>
    </citation>
    <scope>NUCLEOTIDE SEQUENCE</scope>
    <source>
        <strain evidence="5">YIM B02565</strain>
    </source>
</reference>
<dbReference type="PANTHER" id="PTHR24567:SF26">
    <property type="entry name" value="REGULATORY PROTEIN YEIL"/>
    <property type="match status" value="1"/>
</dbReference>
<gene>
    <name evidence="5" type="ORF">JK634_05475</name>
</gene>
<dbReference type="GO" id="GO:0003677">
    <property type="term" value="F:DNA binding"/>
    <property type="evidence" value="ECO:0007669"/>
    <property type="project" value="UniProtKB-KW"/>
</dbReference>
<accession>A0A937FGQ3</accession>
<keyword evidence="3" id="KW-0804">Transcription</keyword>
<dbReference type="GO" id="GO:0003700">
    <property type="term" value="F:DNA-binding transcription factor activity"/>
    <property type="evidence" value="ECO:0007669"/>
    <property type="project" value="TreeGrafter"/>
</dbReference>
<keyword evidence="6" id="KW-1185">Reference proteome</keyword>
<keyword evidence="1" id="KW-0805">Transcription regulation</keyword>
<protein>
    <submittedName>
        <fullName evidence="5">Cyclic nucleotide-binding domain-containing protein</fullName>
    </submittedName>
</protein>
<dbReference type="Proteomes" id="UP000623681">
    <property type="component" value="Unassembled WGS sequence"/>
</dbReference>
<proteinExistence type="predicted"/>
<dbReference type="Gene3D" id="2.60.120.10">
    <property type="entry name" value="Jelly Rolls"/>
    <property type="match status" value="1"/>
</dbReference>
<dbReference type="SUPFAM" id="SSF46785">
    <property type="entry name" value="Winged helix' DNA-binding domain"/>
    <property type="match status" value="1"/>
</dbReference>
<evidence type="ECO:0000256" key="3">
    <source>
        <dbReference type="ARBA" id="ARBA00023163"/>
    </source>
</evidence>
<dbReference type="GO" id="GO:0005829">
    <property type="term" value="C:cytosol"/>
    <property type="evidence" value="ECO:0007669"/>
    <property type="project" value="TreeGrafter"/>
</dbReference>
<evidence type="ECO:0000313" key="6">
    <source>
        <dbReference type="Proteomes" id="UP000623681"/>
    </source>
</evidence>
<dbReference type="InterPro" id="IPR012318">
    <property type="entry name" value="HTH_CRP"/>
</dbReference>
<dbReference type="PANTHER" id="PTHR24567">
    <property type="entry name" value="CRP FAMILY TRANSCRIPTIONAL REGULATORY PROTEIN"/>
    <property type="match status" value="1"/>
</dbReference>
<dbReference type="AlphaFoldDB" id="A0A937FGQ3"/>
<dbReference type="CDD" id="cd00038">
    <property type="entry name" value="CAP_ED"/>
    <property type="match status" value="1"/>
</dbReference>
<dbReference type="Pfam" id="PF00027">
    <property type="entry name" value="cNMP_binding"/>
    <property type="match status" value="1"/>
</dbReference>
<evidence type="ECO:0000256" key="2">
    <source>
        <dbReference type="ARBA" id="ARBA00023125"/>
    </source>
</evidence>
<evidence type="ECO:0000313" key="5">
    <source>
        <dbReference type="EMBL" id="MBL4931246.1"/>
    </source>
</evidence>
<dbReference type="InterPro" id="IPR050397">
    <property type="entry name" value="Env_Response_Regulators"/>
</dbReference>
<dbReference type="SUPFAM" id="SSF51206">
    <property type="entry name" value="cAMP-binding domain-like"/>
    <property type="match status" value="1"/>
</dbReference>
<feature type="domain" description="Cyclic nucleotide-binding" evidence="4">
    <location>
        <begin position="31"/>
        <end position="135"/>
    </location>
</feature>
<dbReference type="InterPro" id="IPR036390">
    <property type="entry name" value="WH_DNA-bd_sf"/>
</dbReference>
<dbReference type="RefSeq" id="WP_202766633.1">
    <property type="nucleotide sequence ID" value="NZ_JAESWA010000019.1"/>
</dbReference>
<dbReference type="SMART" id="SM00100">
    <property type="entry name" value="cNMP"/>
    <property type="match status" value="1"/>
</dbReference>
<dbReference type="PROSITE" id="PS50042">
    <property type="entry name" value="CNMP_BINDING_3"/>
    <property type="match status" value="1"/>
</dbReference>
<dbReference type="InterPro" id="IPR000595">
    <property type="entry name" value="cNMP-bd_dom"/>
</dbReference>
<evidence type="ECO:0000259" key="4">
    <source>
        <dbReference type="PROSITE" id="PS50042"/>
    </source>
</evidence>
<dbReference type="InterPro" id="IPR014710">
    <property type="entry name" value="RmlC-like_jellyroll"/>
</dbReference>